<dbReference type="AlphaFoldDB" id="T0ZZG4"/>
<dbReference type="PANTHER" id="PTHR42866:SF2">
    <property type="entry name" value="3-DEOXY-MANNO-OCTULOSONATE CYTIDYLYLTRANSFERASE, MITOCHONDRIAL"/>
    <property type="match status" value="1"/>
</dbReference>
<dbReference type="GO" id="GO:0008690">
    <property type="term" value="F:3-deoxy-manno-octulosonate cytidylyltransferase activity"/>
    <property type="evidence" value="ECO:0007669"/>
    <property type="project" value="UniProtKB-EC"/>
</dbReference>
<dbReference type="EMBL" id="AUZY01006662">
    <property type="protein sequence ID" value="EQD53646.1"/>
    <property type="molecule type" value="Genomic_DNA"/>
</dbReference>
<organism evidence="4">
    <name type="scientific">mine drainage metagenome</name>
    <dbReference type="NCBI Taxonomy" id="410659"/>
    <lineage>
        <taxon>unclassified sequences</taxon>
        <taxon>metagenomes</taxon>
        <taxon>ecological metagenomes</taxon>
    </lineage>
</organism>
<dbReference type="InterPro" id="IPR004528">
    <property type="entry name" value="KdsB"/>
</dbReference>
<dbReference type="Pfam" id="PF02348">
    <property type="entry name" value="CTP_transf_3"/>
    <property type="match status" value="1"/>
</dbReference>
<dbReference type="InterPro" id="IPR003329">
    <property type="entry name" value="Cytidylyl_trans"/>
</dbReference>
<reference evidence="4" key="1">
    <citation type="submission" date="2013-08" db="EMBL/GenBank/DDBJ databases">
        <authorList>
            <person name="Mendez C."/>
            <person name="Richter M."/>
            <person name="Ferrer M."/>
            <person name="Sanchez J."/>
        </authorList>
    </citation>
    <scope>NUCLEOTIDE SEQUENCE</scope>
</reference>
<proteinExistence type="predicted"/>
<comment type="caution">
    <text evidence="4">The sequence shown here is derived from an EMBL/GenBank/DDBJ whole genome shotgun (WGS) entry which is preliminary data.</text>
</comment>
<accession>T0ZZG4</accession>
<evidence type="ECO:0000313" key="4">
    <source>
        <dbReference type="EMBL" id="EQD53646.1"/>
    </source>
</evidence>
<evidence type="ECO:0000256" key="1">
    <source>
        <dbReference type="ARBA" id="ARBA00022679"/>
    </source>
</evidence>
<dbReference type="PANTHER" id="PTHR42866">
    <property type="entry name" value="3-DEOXY-MANNO-OCTULOSONATE CYTIDYLYLTRANSFERASE"/>
    <property type="match status" value="1"/>
</dbReference>
<feature type="compositionally biased region" description="Low complexity" evidence="3">
    <location>
        <begin position="224"/>
        <end position="242"/>
    </location>
</feature>
<dbReference type="InterPro" id="IPR029044">
    <property type="entry name" value="Nucleotide-diphossugar_trans"/>
</dbReference>
<keyword evidence="2 4" id="KW-0548">Nucleotidyltransferase</keyword>
<reference evidence="4" key="2">
    <citation type="journal article" date="2014" name="ISME J.">
        <title>Microbial stratification in low pH oxic and suboxic macroscopic growths along an acid mine drainage.</title>
        <authorList>
            <person name="Mendez-Garcia C."/>
            <person name="Mesa V."/>
            <person name="Sprenger R.R."/>
            <person name="Richter M."/>
            <person name="Diez M.S."/>
            <person name="Solano J."/>
            <person name="Bargiela R."/>
            <person name="Golyshina O.V."/>
            <person name="Manteca A."/>
            <person name="Ramos J.L."/>
            <person name="Gallego J.R."/>
            <person name="Llorente I."/>
            <person name="Martins Dos Santos V.A."/>
            <person name="Jensen O.N."/>
            <person name="Pelaez A.I."/>
            <person name="Sanchez J."/>
            <person name="Ferrer M."/>
        </authorList>
    </citation>
    <scope>NUCLEOTIDE SEQUENCE</scope>
</reference>
<dbReference type="Gene3D" id="3.90.550.10">
    <property type="entry name" value="Spore Coat Polysaccharide Biosynthesis Protein SpsA, Chain A"/>
    <property type="match status" value="1"/>
</dbReference>
<feature type="region of interest" description="Disordered" evidence="3">
    <location>
        <begin position="204"/>
        <end position="242"/>
    </location>
</feature>
<evidence type="ECO:0000256" key="2">
    <source>
        <dbReference type="ARBA" id="ARBA00022695"/>
    </source>
</evidence>
<gene>
    <name evidence="4" type="ORF">B1B_10125</name>
</gene>
<dbReference type="SUPFAM" id="SSF53448">
    <property type="entry name" value="Nucleotide-diphospho-sugar transferases"/>
    <property type="match status" value="1"/>
</dbReference>
<dbReference type="CDD" id="cd02517">
    <property type="entry name" value="CMP-KDO-Synthetase"/>
    <property type="match status" value="1"/>
</dbReference>
<dbReference type="EC" id="2.7.7.38" evidence="4"/>
<evidence type="ECO:0000256" key="3">
    <source>
        <dbReference type="SAM" id="MobiDB-lite"/>
    </source>
</evidence>
<dbReference type="NCBIfam" id="NF003952">
    <property type="entry name" value="PRK05450.1-5"/>
    <property type="match status" value="1"/>
</dbReference>
<dbReference type="NCBIfam" id="TIGR00466">
    <property type="entry name" value="kdsB"/>
    <property type="match status" value="1"/>
</dbReference>
<protein>
    <submittedName>
        <fullName evidence="4">3-deoxy-D-manno-octulosonate cytidylyltransferase</fullName>
        <ecNumber evidence="4">2.7.7.38</ecNumber>
    </submittedName>
</protein>
<keyword evidence="1 4" id="KW-0808">Transferase</keyword>
<sequence>MLAYVIEAARDSGAETVVVASESENVLEVAVREGGEGCLTSAEHSTGTDRIGEVVNRLDWGDEEVVVNLQGDEPLMPATLVEQCATLLEHRTELTMATLGIPLHTREDFENPNIVKVVVDCQGRALYFSRAQIPWPRDGGVGYGPGGASRVRGALRHIGLYAYRVAAIKRLAQEPPCELEEIERLEQLRALWIGIDIAVEIGRSSPGPSVDTSDDVRRVEEWMASAAPSRADPDPDASANRA</sequence>
<name>T0ZZG4_9ZZZZ</name>
<dbReference type="GO" id="GO:0005829">
    <property type="term" value="C:cytosol"/>
    <property type="evidence" value="ECO:0007669"/>
    <property type="project" value="TreeGrafter"/>
</dbReference>